<dbReference type="SMART" id="SM00020">
    <property type="entry name" value="Tryp_SPc"/>
    <property type="match status" value="1"/>
</dbReference>
<dbReference type="InterPro" id="IPR018114">
    <property type="entry name" value="TRYPSIN_HIS"/>
</dbReference>
<dbReference type="PROSITE" id="PS50240">
    <property type="entry name" value="TRYPSIN_DOM"/>
    <property type="match status" value="2"/>
</dbReference>
<dbReference type="Pfam" id="PF00089">
    <property type="entry name" value="Trypsin"/>
    <property type="match status" value="2"/>
</dbReference>
<evidence type="ECO:0000259" key="2">
    <source>
        <dbReference type="PROSITE" id="PS50240"/>
    </source>
</evidence>
<dbReference type="EMBL" id="OU015566">
    <property type="protein sequence ID" value="CAG5108647.1"/>
    <property type="molecule type" value="Genomic_DNA"/>
</dbReference>
<dbReference type="InterPro" id="IPR043504">
    <property type="entry name" value="Peptidase_S1_PA_chymotrypsin"/>
</dbReference>
<dbReference type="PANTHER" id="PTHR24253:SF153">
    <property type="entry name" value="SERINE PROTEASE HEPSIN"/>
    <property type="match status" value="1"/>
</dbReference>
<feature type="domain" description="Peptidase S1" evidence="2">
    <location>
        <begin position="71"/>
        <end position="316"/>
    </location>
</feature>
<proteinExistence type="predicted"/>
<dbReference type="InterPro" id="IPR001314">
    <property type="entry name" value="Peptidase_S1A"/>
</dbReference>
<organism evidence="3 4">
    <name type="scientific">Oikopleura dioica</name>
    <name type="common">Tunicate</name>
    <dbReference type="NCBI Taxonomy" id="34765"/>
    <lineage>
        <taxon>Eukaryota</taxon>
        <taxon>Metazoa</taxon>
        <taxon>Chordata</taxon>
        <taxon>Tunicata</taxon>
        <taxon>Appendicularia</taxon>
        <taxon>Copelata</taxon>
        <taxon>Oikopleuridae</taxon>
        <taxon>Oikopleura</taxon>
    </lineage>
</organism>
<dbReference type="PRINTS" id="PR00722">
    <property type="entry name" value="CHYMOTRYPSIN"/>
</dbReference>
<dbReference type="InterPro" id="IPR009003">
    <property type="entry name" value="Peptidase_S1_PA"/>
</dbReference>
<protein>
    <submittedName>
        <fullName evidence="3">Oidioi.mRNA.OKI2018_I69.chr1.g3891.t1.cds</fullName>
    </submittedName>
</protein>
<evidence type="ECO:0000313" key="4">
    <source>
        <dbReference type="Proteomes" id="UP001158576"/>
    </source>
</evidence>
<dbReference type="PANTHER" id="PTHR24253">
    <property type="entry name" value="TRANSMEMBRANE PROTEASE SERINE"/>
    <property type="match status" value="1"/>
</dbReference>
<dbReference type="CDD" id="cd00190">
    <property type="entry name" value="Tryp_SPc"/>
    <property type="match status" value="1"/>
</dbReference>
<keyword evidence="4" id="KW-1185">Reference proteome</keyword>
<gene>
    <name evidence="3" type="ORF">OKIOD_LOCUS12656</name>
</gene>
<dbReference type="Gene3D" id="2.40.10.10">
    <property type="entry name" value="Trypsin-like serine proteases"/>
    <property type="match status" value="3"/>
</dbReference>
<reference evidence="3 4" key="1">
    <citation type="submission" date="2021-04" db="EMBL/GenBank/DDBJ databases">
        <authorList>
            <person name="Bliznina A."/>
        </authorList>
    </citation>
    <scope>NUCLEOTIDE SEQUENCE [LARGE SCALE GENOMIC DNA]</scope>
</reference>
<accession>A0ABN7T4Q6</accession>
<evidence type="ECO:0000256" key="1">
    <source>
        <dbReference type="ARBA" id="ARBA00023157"/>
    </source>
</evidence>
<sequence length="707" mass="79264">MSQKTNQIGARHKYGRLKTGLSWEELKKNQKKGACGAQLAPNQLLDDAISFSFASLRDRSLEEPDYFQQFVDMGRLEAEAGNFPSLAAIVVKNNGKKWLCSGSVLSENWIVTSASCVLKEGWDFADAQIKAAPGVVRLSDYNEKLLAVVDLQVHPDFDFPKKDIALVKTQVAMDFARAEPLQPACFGNEGSHASCFPTTTVCASVGLNRNGKAVVRPVQSMHFSKCKNEFEDESIDPLYFGSYFTCAGSREITENKICDWRPGGAMLYCRRPDGPWIVSGIESLPESCSRKGEEVKRPALFSTIESSSDWLMTTAGMVSDIHPYICGRERGDITMSQAADKCGRPVYDHTEGLLEKVSKKNAPADWYEMMKEVYETHPEFKNKKNKFANRAAKNDKVDLTDAGFENIDAEEELVFEADLTPRFHNNTKDIVSGFGRSRGPKFQSKPLDLDPSEEDGFWNKLSNSDIQQLEENQGKDNRFVFDPPVMMGRVIGGNDAQPHSWPWQIFLSFDEWDCGAIMIHPTWLLTAAHCIPGQKWKGRSVIFGLHNLERPKGARIASLSQNYVTVHPNFHKPRFLSGDPTPYNNDIALVRLRVPLQFDDKTSPACLPSQETCLPDNTQCVVSGWGNTNRDSSADSDYPAVLQEGTAPVNILNNDFCANPDPWEEGNFKNLYYRKMYSHNMVCAGHEKGFMDACQDQRMRIIMTLES</sequence>
<keyword evidence="1" id="KW-1015">Disulfide bond</keyword>
<name>A0ABN7T4Q6_OIKDI</name>
<dbReference type="SUPFAM" id="SSF50494">
    <property type="entry name" value="Trypsin-like serine proteases"/>
    <property type="match status" value="2"/>
</dbReference>
<dbReference type="Proteomes" id="UP001158576">
    <property type="component" value="Chromosome 1"/>
</dbReference>
<evidence type="ECO:0000313" key="3">
    <source>
        <dbReference type="EMBL" id="CAG5108647.1"/>
    </source>
</evidence>
<feature type="domain" description="Peptidase S1" evidence="2">
    <location>
        <begin position="490"/>
        <end position="707"/>
    </location>
</feature>
<dbReference type="InterPro" id="IPR001254">
    <property type="entry name" value="Trypsin_dom"/>
</dbReference>
<dbReference type="PROSITE" id="PS00134">
    <property type="entry name" value="TRYPSIN_HIS"/>
    <property type="match status" value="1"/>
</dbReference>